<dbReference type="SUPFAM" id="SSF54523">
    <property type="entry name" value="Pili subunits"/>
    <property type="match status" value="1"/>
</dbReference>
<dbReference type="InterPro" id="IPR012902">
    <property type="entry name" value="N_methyl_site"/>
</dbReference>
<evidence type="ECO:0000313" key="3">
    <source>
        <dbReference type="EMBL" id="QJW96259.1"/>
    </source>
</evidence>
<dbReference type="NCBIfam" id="TIGR02532">
    <property type="entry name" value="IV_pilin_GFxxxE"/>
    <property type="match status" value="1"/>
</dbReference>
<keyword evidence="1" id="KW-1133">Transmembrane helix</keyword>
<evidence type="ECO:0000313" key="4">
    <source>
        <dbReference type="Proteomes" id="UP000503447"/>
    </source>
</evidence>
<sequence>MSSPVFSTRRLQPPRRRAFTLIELLVVIAIIAILIGLLLPAVQKVRAAAARMQSANNLKQITLGCHNYHDANGRLPPLAGPLPPGNGWVSVHFFLLPYIEQDNVYKLGVAEGGAWTGTAAAAGAKKIKTYLSPRDTSNPPDTWVESNGGTWAHCNYAANHAIFGVPGGGDTDSHLTLQGIGDGTSNTVGFGEQYAVCGTGEWDTTSGSPDFHKLWAYNVTWAWQRGPYFDTRIMSNNTITPDANSTAATPQIQPTVANCNPYLIQAMDAAGCQVGLMDGSVRTVSSGVSGSTWVRAIWPQDGLVLGSDW</sequence>
<evidence type="ECO:0000259" key="2">
    <source>
        <dbReference type="Pfam" id="PF07596"/>
    </source>
</evidence>
<dbReference type="KEGG" id="ftj:FTUN_3816"/>
<gene>
    <name evidence="3" type="ORF">FTUN_3816</name>
</gene>
<dbReference type="Pfam" id="PF07596">
    <property type="entry name" value="SBP_bac_10"/>
    <property type="match status" value="1"/>
</dbReference>
<dbReference type="Proteomes" id="UP000503447">
    <property type="component" value="Chromosome"/>
</dbReference>
<keyword evidence="1" id="KW-0472">Membrane</keyword>
<accession>A0A6M5YQF2</accession>
<evidence type="ECO:0000256" key="1">
    <source>
        <dbReference type="SAM" id="Phobius"/>
    </source>
</evidence>
<organism evidence="3 4">
    <name type="scientific">Frigoriglobus tundricola</name>
    <dbReference type="NCBI Taxonomy" id="2774151"/>
    <lineage>
        <taxon>Bacteria</taxon>
        <taxon>Pseudomonadati</taxon>
        <taxon>Planctomycetota</taxon>
        <taxon>Planctomycetia</taxon>
        <taxon>Gemmatales</taxon>
        <taxon>Gemmataceae</taxon>
        <taxon>Frigoriglobus</taxon>
    </lineage>
</organism>
<dbReference type="AlphaFoldDB" id="A0A6M5YQF2"/>
<keyword evidence="1" id="KW-0812">Transmembrane</keyword>
<feature type="transmembrane region" description="Helical" evidence="1">
    <location>
        <begin position="21"/>
        <end position="42"/>
    </location>
</feature>
<dbReference type="RefSeq" id="WP_171471881.1">
    <property type="nucleotide sequence ID" value="NZ_CP053452.2"/>
</dbReference>
<feature type="domain" description="DUF1559" evidence="2">
    <location>
        <begin position="43"/>
        <end position="286"/>
    </location>
</feature>
<dbReference type="Gene3D" id="3.30.700.10">
    <property type="entry name" value="Glycoprotein, Type 4 Pilin"/>
    <property type="match status" value="1"/>
</dbReference>
<name>A0A6M5YQF2_9BACT</name>
<keyword evidence="4" id="KW-1185">Reference proteome</keyword>
<dbReference type="InterPro" id="IPR011453">
    <property type="entry name" value="DUF1559"/>
</dbReference>
<dbReference type="InterPro" id="IPR045584">
    <property type="entry name" value="Pilin-like"/>
</dbReference>
<dbReference type="Pfam" id="PF07963">
    <property type="entry name" value="N_methyl"/>
    <property type="match status" value="1"/>
</dbReference>
<proteinExistence type="predicted"/>
<reference evidence="4" key="1">
    <citation type="submission" date="2020-05" db="EMBL/GenBank/DDBJ databases">
        <title>Frigoriglobus tundricola gen. nov., sp. nov., a psychrotolerant cellulolytic planctomycete of the family Gemmataceae with two divergent copies of 16S rRNA gene.</title>
        <authorList>
            <person name="Kulichevskaya I.S."/>
            <person name="Ivanova A.A."/>
            <person name="Naumoff D.G."/>
            <person name="Beletsky A.V."/>
            <person name="Rijpstra W.I.C."/>
            <person name="Sinninghe Damste J.S."/>
            <person name="Mardanov A.V."/>
            <person name="Ravin N.V."/>
            <person name="Dedysh S.N."/>
        </authorList>
    </citation>
    <scope>NUCLEOTIDE SEQUENCE [LARGE SCALE GENOMIC DNA]</scope>
    <source>
        <strain evidence="4">PL17</strain>
    </source>
</reference>
<dbReference type="PANTHER" id="PTHR30093:SF2">
    <property type="entry name" value="TYPE II SECRETION SYSTEM PROTEIN H"/>
    <property type="match status" value="1"/>
</dbReference>
<protein>
    <recommendedName>
        <fullName evidence="2">DUF1559 domain-containing protein</fullName>
    </recommendedName>
</protein>
<dbReference type="PANTHER" id="PTHR30093">
    <property type="entry name" value="GENERAL SECRETION PATHWAY PROTEIN G"/>
    <property type="match status" value="1"/>
</dbReference>
<dbReference type="EMBL" id="CP053452">
    <property type="protein sequence ID" value="QJW96259.1"/>
    <property type="molecule type" value="Genomic_DNA"/>
</dbReference>